<dbReference type="NCBIfam" id="TIGR02666">
    <property type="entry name" value="moaA"/>
    <property type="match status" value="1"/>
</dbReference>
<proteinExistence type="inferred from homology"/>
<dbReference type="SFLD" id="SFLDS00029">
    <property type="entry name" value="Radical_SAM"/>
    <property type="match status" value="1"/>
</dbReference>
<comment type="similarity">
    <text evidence="12">Belongs to the radical SAM superfamily. MoaA family.</text>
</comment>
<dbReference type="STRING" id="309801.trd_1041"/>
<evidence type="ECO:0000256" key="7">
    <source>
        <dbReference type="ARBA" id="ARBA00023014"/>
    </source>
</evidence>
<dbReference type="RefSeq" id="WP_015921995.1">
    <property type="nucleotide sequence ID" value="NC_011959.1"/>
</dbReference>
<dbReference type="InterPro" id="IPR050105">
    <property type="entry name" value="MoCo_biosynth_MoaA/MoaC"/>
</dbReference>
<dbReference type="InterPro" id="IPR007197">
    <property type="entry name" value="rSAM"/>
</dbReference>
<dbReference type="HAMAP" id="MF_01225_B">
    <property type="entry name" value="MoaA_B"/>
    <property type="match status" value="1"/>
</dbReference>
<evidence type="ECO:0000256" key="4">
    <source>
        <dbReference type="ARBA" id="ARBA00022723"/>
    </source>
</evidence>
<dbReference type="GO" id="GO:0051539">
    <property type="term" value="F:4 iron, 4 sulfur cluster binding"/>
    <property type="evidence" value="ECO:0007669"/>
    <property type="project" value="UniProtKB-UniRule"/>
</dbReference>
<evidence type="ECO:0000256" key="1">
    <source>
        <dbReference type="ARBA" id="ARBA00012167"/>
    </source>
</evidence>
<accession>B9L037</accession>
<evidence type="ECO:0000256" key="13">
    <source>
        <dbReference type="SAM" id="MobiDB-lite"/>
    </source>
</evidence>
<dbReference type="Pfam" id="PF06463">
    <property type="entry name" value="Mob_synth_C"/>
    <property type="match status" value="1"/>
</dbReference>
<evidence type="ECO:0000256" key="12">
    <source>
        <dbReference type="HAMAP-Rule" id="MF_01225"/>
    </source>
</evidence>
<evidence type="ECO:0000313" key="16">
    <source>
        <dbReference type="Proteomes" id="UP000000447"/>
    </source>
</evidence>
<dbReference type="GO" id="GO:0061799">
    <property type="term" value="F:cyclic pyranopterin monophosphate synthase activity"/>
    <property type="evidence" value="ECO:0007669"/>
    <property type="project" value="TreeGrafter"/>
</dbReference>
<evidence type="ECO:0000256" key="5">
    <source>
        <dbReference type="ARBA" id="ARBA00022741"/>
    </source>
</evidence>
<dbReference type="EC" id="4.1.99.22" evidence="1 12"/>
<dbReference type="PANTHER" id="PTHR22960">
    <property type="entry name" value="MOLYBDOPTERIN COFACTOR SYNTHESIS PROTEIN A"/>
    <property type="match status" value="1"/>
</dbReference>
<feature type="binding site" evidence="12">
    <location>
        <position position="277"/>
    </location>
    <ligand>
        <name>[4Fe-4S] cluster</name>
        <dbReference type="ChEBI" id="CHEBI:49883"/>
        <label>2</label>
        <note>4Fe-4S-substrate</note>
    </ligand>
</feature>
<feature type="binding site" evidence="12">
    <location>
        <position position="179"/>
    </location>
    <ligand>
        <name>GTP</name>
        <dbReference type="ChEBI" id="CHEBI:37565"/>
    </ligand>
</feature>
<evidence type="ECO:0000259" key="14">
    <source>
        <dbReference type="PROSITE" id="PS51918"/>
    </source>
</evidence>
<dbReference type="CDD" id="cd01335">
    <property type="entry name" value="Radical_SAM"/>
    <property type="match status" value="1"/>
</dbReference>
<dbReference type="InterPro" id="IPR040064">
    <property type="entry name" value="MoaA-like"/>
</dbReference>
<feature type="binding site" evidence="12">
    <location>
        <position position="118"/>
    </location>
    <ligand>
        <name>GTP</name>
        <dbReference type="ChEBI" id="CHEBI:37565"/>
    </ligand>
</feature>
<keyword evidence="4 12" id="KW-0479">Metal-binding</keyword>
<feature type="binding site" evidence="12">
    <location>
        <position position="51"/>
    </location>
    <ligand>
        <name>[4Fe-4S] cluster</name>
        <dbReference type="ChEBI" id="CHEBI:49883"/>
        <label>1</label>
        <note>4Fe-4S-S-AdoMet</note>
    </ligand>
</feature>
<feature type="binding site" evidence="12">
    <location>
        <position position="294"/>
    </location>
    <ligand>
        <name>[4Fe-4S] cluster</name>
        <dbReference type="ChEBI" id="CHEBI:49883"/>
        <label>2</label>
        <note>4Fe-4S-substrate</note>
    </ligand>
</feature>
<dbReference type="SFLD" id="SFLDG01383">
    <property type="entry name" value="cyclic_pyranopterin_phosphate"/>
    <property type="match status" value="1"/>
</dbReference>
<dbReference type="InterPro" id="IPR006638">
    <property type="entry name" value="Elp3/MiaA/NifB-like_rSAM"/>
</dbReference>
<gene>
    <name evidence="12 15" type="primary">moaA</name>
    <name evidence="15" type="ordered locus">trd_1041</name>
</gene>
<dbReference type="AlphaFoldDB" id="B9L037"/>
<keyword evidence="5 12" id="KW-0547">Nucleotide-binding</keyword>
<dbReference type="SUPFAM" id="SSF102114">
    <property type="entry name" value="Radical SAM enzymes"/>
    <property type="match status" value="1"/>
</dbReference>
<reference evidence="15 16" key="1">
    <citation type="journal article" date="2009" name="PLoS ONE">
        <title>Complete genome sequence of the aerobic CO-oxidizing thermophile Thermomicrobium roseum.</title>
        <authorList>
            <person name="Wu D."/>
            <person name="Raymond J."/>
            <person name="Wu M."/>
            <person name="Chatterji S."/>
            <person name="Ren Q."/>
            <person name="Graham J.E."/>
            <person name="Bryant D.A."/>
            <person name="Robb F."/>
            <person name="Colman A."/>
            <person name="Tallon L.J."/>
            <person name="Badger J.H."/>
            <person name="Madupu R."/>
            <person name="Ward N.L."/>
            <person name="Eisen J.A."/>
        </authorList>
    </citation>
    <scope>NUCLEOTIDE SEQUENCE [LARGE SCALE GENOMIC DNA]</scope>
    <source>
        <strain evidence="16">ATCC 27502 / DSM 5159 / P-2</strain>
    </source>
</reference>
<feature type="binding site" evidence="12">
    <location>
        <position position="280"/>
    </location>
    <ligand>
        <name>[4Fe-4S] cluster</name>
        <dbReference type="ChEBI" id="CHEBI:49883"/>
        <label>2</label>
        <note>4Fe-4S-substrate</note>
    </ligand>
</feature>
<comment type="subunit">
    <text evidence="12">Monomer and homodimer.</text>
</comment>
<feature type="binding site" evidence="12">
    <location>
        <position position="142"/>
    </location>
    <ligand>
        <name>S-adenosyl-L-methionine</name>
        <dbReference type="ChEBI" id="CHEBI:59789"/>
    </ligand>
</feature>
<feature type="binding site" evidence="12">
    <location>
        <begin position="282"/>
        <end position="284"/>
    </location>
    <ligand>
        <name>GTP</name>
        <dbReference type="ChEBI" id="CHEBI:37565"/>
    </ligand>
</feature>
<keyword evidence="10 12" id="KW-0456">Lyase</keyword>
<feature type="binding site" evidence="12">
    <location>
        <position position="91"/>
    </location>
    <ligand>
        <name>S-adenosyl-L-methionine</name>
        <dbReference type="ChEBI" id="CHEBI:59789"/>
    </ligand>
</feature>
<dbReference type="Pfam" id="PF04055">
    <property type="entry name" value="Radical_SAM"/>
    <property type="match status" value="1"/>
</dbReference>
<feature type="binding site" evidence="12">
    <location>
        <position position="48"/>
    </location>
    <ligand>
        <name>[4Fe-4S] cluster</name>
        <dbReference type="ChEBI" id="CHEBI:49883"/>
        <label>1</label>
        <note>4Fe-4S-S-AdoMet</note>
    </ligand>
</feature>
<dbReference type="SFLD" id="SFLDG01067">
    <property type="entry name" value="SPASM/twitch_domain_containing"/>
    <property type="match status" value="1"/>
</dbReference>
<keyword evidence="2 12" id="KW-0004">4Fe-4S</keyword>
<sequence length="349" mass="38744">MISPVVQQPRRTDERAVPRPGERITRDAYGRPITYLRISLTDRCNLRCVYCMPAHGMKFAPREELLTDEELLTIVRAAARIGFSRLRLTGGEPTVRPGLVELVRAMAAIPGVEDISMTTNGLLLERLAHDLAAAGLRRINISLDTLDPERYRIMTRGGRIEKVFAGIAAAEDAGLRPIKLNAVVVRGLNDHEVPALAGLTLERPWQVRFIEVMPLEGVADVHDAGLVTSAETRARIEEVFGPLEEVEAPLSDPARVFRIRGAQGTLGFISPVSEPFCAFCNRIRLTADGKLRLCLLRSDEVDIRELVRRGASEEELIERIRAAVWRKPWGHGLREGDRRTGRGMSQIGG</sequence>
<feature type="binding site" evidence="12">
    <location>
        <position position="50"/>
    </location>
    <ligand>
        <name>S-adenosyl-L-methionine</name>
        <dbReference type="ChEBI" id="CHEBI:59789"/>
    </ligand>
</feature>
<dbReference type="Proteomes" id="UP000000447">
    <property type="component" value="Chromosome"/>
</dbReference>
<dbReference type="GO" id="GO:0061798">
    <property type="term" value="F:GTP 3',8'-cyclase activity"/>
    <property type="evidence" value="ECO:0007669"/>
    <property type="project" value="UniProtKB-UniRule"/>
</dbReference>
<keyword evidence="16" id="KW-1185">Reference proteome</keyword>
<evidence type="ECO:0000256" key="8">
    <source>
        <dbReference type="ARBA" id="ARBA00023134"/>
    </source>
</evidence>
<dbReference type="GO" id="GO:1904047">
    <property type="term" value="F:S-adenosyl-L-methionine binding"/>
    <property type="evidence" value="ECO:0007669"/>
    <property type="project" value="UniProtKB-UniRule"/>
</dbReference>
<evidence type="ECO:0000256" key="9">
    <source>
        <dbReference type="ARBA" id="ARBA00023150"/>
    </source>
</evidence>
<evidence type="ECO:0000256" key="3">
    <source>
        <dbReference type="ARBA" id="ARBA00022691"/>
    </source>
</evidence>
<feature type="binding site" evidence="12">
    <location>
        <position position="87"/>
    </location>
    <ligand>
        <name>GTP</name>
        <dbReference type="ChEBI" id="CHEBI:37565"/>
    </ligand>
</feature>
<keyword evidence="6 12" id="KW-0408">Iron</keyword>
<dbReference type="HOGENOM" id="CLU_009273_0_1_0"/>
<keyword evidence="9 12" id="KW-0501">Molybdenum cofactor biosynthesis</keyword>
<dbReference type="SMART" id="SM00729">
    <property type="entry name" value="Elp3"/>
    <property type="match status" value="1"/>
</dbReference>
<dbReference type="PROSITE" id="PS01305">
    <property type="entry name" value="MOAA_NIFB_PQQE"/>
    <property type="match status" value="1"/>
</dbReference>
<dbReference type="SFLD" id="SFLDG01386">
    <property type="entry name" value="main_SPASM_domain-containing"/>
    <property type="match status" value="1"/>
</dbReference>
<dbReference type="KEGG" id="tro:trd_1041"/>
<comment type="catalytic activity">
    <reaction evidence="11 12">
        <text>GTP + AH2 + S-adenosyl-L-methionine = (8S)-3',8-cyclo-7,8-dihydroguanosine 5'-triphosphate + 5'-deoxyadenosine + L-methionine + A + H(+)</text>
        <dbReference type="Rhea" id="RHEA:49576"/>
        <dbReference type="ChEBI" id="CHEBI:13193"/>
        <dbReference type="ChEBI" id="CHEBI:15378"/>
        <dbReference type="ChEBI" id="CHEBI:17319"/>
        <dbReference type="ChEBI" id="CHEBI:17499"/>
        <dbReference type="ChEBI" id="CHEBI:37565"/>
        <dbReference type="ChEBI" id="CHEBI:57844"/>
        <dbReference type="ChEBI" id="CHEBI:59789"/>
        <dbReference type="ChEBI" id="CHEBI:131766"/>
        <dbReference type="EC" id="4.1.99.22"/>
    </reaction>
</comment>
<evidence type="ECO:0000256" key="11">
    <source>
        <dbReference type="ARBA" id="ARBA00048697"/>
    </source>
</evidence>
<dbReference type="InterPro" id="IPR058240">
    <property type="entry name" value="rSAM_sf"/>
</dbReference>
<dbReference type="NCBIfam" id="NF001199">
    <property type="entry name" value="PRK00164.2-1"/>
    <property type="match status" value="1"/>
</dbReference>
<dbReference type="PROSITE" id="PS51918">
    <property type="entry name" value="RADICAL_SAM"/>
    <property type="match status" value="1"/>
</dbReference>
<feature type="binding site" evidence="12">
    <location>
        <position position="44"/>
    </location>
    <ligand>
        <name>[4Fe-4S] cluster</name>
        <dbReference type="ChEBI" id="CHEBI:49883"/>
        <label>1</label>
        <note>4Fe-4S-S-AdoMet</note>
    </ligand>
</feature>
<feature type="binding site" evidence="12">
    <location>
        <position position="37"/>
    </location>
    <ligand>
        <name>GTP</name>
        <dbReference type="ChEBI" id="CHEBI:37565"/>
    </ligand>
</feature>
<feature type="binding site" evidence="12">
    <location>
        <position position="213"/>
    </location>
    <ligand>
        <name>S-adenosyl-L-methionine</name>
        <dbReference type="ChEBI" id="CHEBI:59789"/>
    </ligand>
</feature>
<dbReference type="PANTHER" id="PTHR22960:SF0">
    <property type="entry name" value="MOLYBDENUM COFACTOR BIOSYNTHESIS PROTEIN 1"/>
    <property type="match status" value="1"/>
</dbReference>
<dbReference type="InterPro" id="IPR010505">
    <property type="entry name" value="MoaA_twitch"/>
</dbReference>
<evidence type="ECO:0000256" key="2">
    <source>
        <dbReference type="ARBA" id="ARBA00022485"/>
    </source>
</evidence>
<evidence type="ECO:0000256" key="6">
    <source>
        <dbReference type="ARBA" id="ARBA00023004"/>
    </source>
</evidence>
<evidence type="ECO:0000256" key="10">
    <source>
        <dbReference type="ARBA" id="ARBA00023239"/>
    </source>
</evidence>
<keyword evidence="7 12" id="KW-0411">Iron-sulfur</keyword>
<dbReference type="GO" id="GO:0046872">
    <property type="term" value="F:metal ion binding"/>
    <property type="evidence" value="ECO:0007669"/>
    <property type="project" value="UniProtKB-KW"/>
</dbReference>
<dbReference type="Gene3D" id="3.20.20.70">
    <property type="entry name" value="Aldolase class I"/>
    <property type="match status" value="1"/>
</dbReference>
<dbReference type="InterPro" id="IPR013483">
    <property type="entry name" value="MoaA"/>
</dbReference>
<feature type="compositionally biased region" description="Basic and acidic residues" evidence="13">
    <location>
        <begin position="10"/>
        <end position="21"/>
    </location>
</feature>
<dbReference type="CDD" id="cd21117">
    <property type="entry name" value="Twitch_MoaA"/>
    <property type="match status" value="1"/>
</dbReference>
<evidence type="ECO:0000313" key="15">
    <source>
        <dbReference type="EMBL" id="ACM05446.1"/>
    </source>
</evidence>
<dbReference type="eggNOG" id="COG2896">
    <property type="taxonomic scope" value="Bacteria"/>
</dbReference>
<comment type="function">
    <text evidence="12">Catalyzes the cyclization of GTP to (8S)-3',8-cyclo-7,8-dihydroguanosine 5'-triphosphate.</text>
</comment>
<dbReference type="OrthoDB" id="9763993at2"/>
<dbReference type="UniPathway" id="UPA00344"/>
<comment type="pathway">
    <text evidence="12">Cofactor biosynthesis; molybdopterin biosynthesis.</text>
</comment>
<comment type="cofactor">
    <cofactor evidence="12">
        <name>[4Fe-4S] cluster</name>
        <dbReference type="ChEBI" id="CHEBI:49883"/>
    </cofactor>
    <text evidence="12">Binds 2 [4Fe-4S] clusters. Binds 1 [4Fe-4S] cluster coordinated with 3 cysteines and an exchangeable S-adenosyl-L-methionine and 1 [4Fe-4S] cluster coordinated with 3 cysteines and the GTP-derived substrate.</text>
</comment>
<feature type="domain" description="Radical SAM core" evidence="14">
    <location>
        <begin position="28"/>
        <end position="243"/>
    </location>
</feature>
<feature type="region of interest" description="Disordered" evidence="13">
    <location>
        <begin position="1"/>
        <end position="21"/>
    </location>
</feature>
<dbReference type="EMBL" id="CP001275">
    <property type="protein sequence ID" value="ACM05446.1"/>
    <property type="molecule type" value="Genomic_DNA"/>
</dbReference>
<dbReference type="GO" id="GO:0006777">
    <property type="term" value="P:Mo-molybdopterin cofactor biosynthetic process"/>
    <property type="evidence" value="ECO:0007669"/>
    <property type="project" value="UniProtKB-UniRule"/>
</dbReference>
<keyword evidence="3 12" id="KW-0949">S-adenosyl-L-methionine</keyword>
<protein>
    <recommendedName>
        <fullName evidence="1 12">GTP 3',8-cyclase</fullName>
        <ecNumber evidence="1 12">4.1.99.22</ecNumber>
    </recommendedName>
    <alternativeName>
        <fullName evidence="12">Molybdenum cofactor biosynthesis protein A</fullName>
    </alternativeName>
</protein>
<keyword evidence="8 12" id="KW-0342">GTP-binding</keyword>
<organism evidence="15 16">
    <name type="scientific">Thermomicrobium roseum (strain ATCC 27502 / DSM 5159 / P-2)</name>
    <dbReference type="NCBI Taxonomy" id="309801"/>
    <lineage>
        <taxon>Bacteria</taxon>
        <taxon>Pseudomonadati</taxon>
        <taxon>Thermomicrobiota</taxon>
        <taxon>Thermomicrobia</taxon>
        <taxon>Thermomicrobiales</taxon>
        <taxon>Thermomicrobiaceae</taxon>
        <taxon>Thermomicrobium</taxon>
    </lineage>
</organism>
<dbReference type="GO" id="GO:0005525">
    <property type="term" value="F:GTP binding"/>
    <property type="evidence" value="ECO:0007669"/>
    <property type="project" value="UniProtKB-UniRule"/>
</dbReference>
<name>B9L037_THERP</name>
<dbReference type="InterPro" id="IPR000385">
    <property type="entry name" value="MoaA_NifB_PqqE_Fe-S-bd_CS"/>
</dbReference>
<dbReference type="InterPro" id="IPR013785">
    <property type="entry name" value="Aldolase_TIM"/>
</dbReference>